<dbReference type="EC" id="2.7.11.1" evidence="4"/>
<accession>A0A2G5C0H8</accession>
<dbReference type="InterPro" id="IPR017441">
    <property type="entry name" value="Protein_kinase_ATP_BS"/>
</dbReference>
<keyword evidence="7" id="KW-0597">Phosphoprotein</keyword>
<evidence type="ECO:0000256" key="9">
    <source>
        <dbReference type="ARBA" id="ARBA00022679"/>
    </source>
</evidence>
<evidence type="ECO:0000256" key="7">
    <source>
        <dbReference type="ARBA" id="ARBA00022553"/>
    </source>
</evidence>
<keyword evidence="14" id="KW-0418">Kinase</keyword>
<evidence type="ECO:0000256" key="13">
    <source>
        <dbReference type="ARBA" id="ARBA00022741"/>
    </source>
</evidence>
<dbReference type="Pfam" id="PF00560">
    <property type="entry name" value="LRR_1"/>
    <property type="match status" value="3"/>
</dbReference>
<dbReference type="GO" id="GO:0004674">
    <property type="term" value="F:protein serine/threonine kinase activity"/>
    <property type="evidence" value="ECO:0007669"/>
    <property type="project" value="UniProtKB-KW"/>
</dbReference>
<dbReference type="PROSITE" id="PS00108">
    <property type="entry name" value="PROTEIN_KINASE_ST"/>
    <property type="match status" value="1"/>
</dbReference>
<dbReference type="PROSITE" id="PS00107">
    <property type="entry name" value="PROTEIN_KINASE_ATP"/>
    <property type="match status" value="1"/>
</dbReference>
<feature type="binding site" evidence="22">
    <location>
        <position position="798"/>
    </location>
    <ligand>
        <name>ATP</name>
        <dbReference type="ChEBI" id="CHEBI:30616"/>
    </ligand>
</feature>
<organism evidence="25 26">
    <name type="scientific">Aquilegia coerulea</name>
    <name type="common">Rocky mountain columbine</name>
    <dbReference type="NCBI Taxonomy" id="218851"/>
    <lineage>
        <taxon>Eukaryota</taxon>
        <taxon>Viridiplantae</taxon>
        <taxon>Streptophyta</taxon>
        <taxon>Embryophyta</taxon>
        <taxon>Tracheophyta</taxon>
        <taxon>Spermatophyta</taxon>
        <taxon>Magnoliopsida</taxon>
        <taxon>Ranunculales</taxon>
        <taxon>Ranunculaceae</taxon>
        <taxon>Thalictroideae</taxon>
        <taxon>Aquilegia</taxon>
    </lineage>
</organism>
<proteinExistence type="inferred from homology"/>
<dbReference type="Pfam" id="PF08263">
    <property type="entry name" value="LRRNT_2"/>
    <property type="match status" value="1"/>
</dbReference>
<dbReference type="OrthoDB" id="676979at2759"/>
<feature type="domain" description="Protein kinase" evidence="24">
    <location>
        <begin position="769"/>
        <end position="1082"/>
    </location>
</feature>
<keyword evidence="12" id="KW-0677">Repeat</keyword>
<evidence type="ECO:0000256" key="1">
    <source>
        <dbReference type="ARBA" id="ARBA00004162"/>
    </source>
</evidence>
<comment type="subcellular location">
    <subcellularLocation>
        <location evidence="1">Cell membrane</location>
        <topology evidence="1">Single-pass membrane protein</topology>
    </subcellularLocation>
    <subcellularLocation>
        <location evidence="2">Membrane</location>
        <topology evidence="2">Single-pass type I membrane protein</topology>
    </subcellularLocation>
</comment>
<comment type="catalytic activity">
    <reaction evidence="20">
        <text>L-threonyl-[protein] + ATP = O-phospho-L-threonyl-[protein] + ADP + H(+)</text>
        <dbReference type="Rhea" id="RHEA:46608"/>
        <dbReference type="Rhea" id="RHEA-COMP:11060"/>
        <dbReference type="Rhea" id="RHEA-COMP:11605"/>
        <dbReference type="ChEBI" id="CHEBI:15378"/>
        <dbReference type="ChEBI" id="CHEBI:30013"/>
        <dbReference type="ChEBI" id="CHEBI:30616"/>
        <dbReference type="ChEBI" id="CHEBI:61977"/>
        <dbReference type="ChEBI" id="CHEBI:456216"/>
        <dbReference type="EC" id="2.7.11.1"/>
    </reaction>
</comment>
<evidence type="ECO:0000256" key="15">
    <source>
        <dbReference type="ARBA" id="ARBA00022840"/>
    </source>
</evidence>
<keyword evidence="11" id="KW-0732">Signal</keyword>
<evidence type="ECO:0000256" key="4">
    <source>
        <dbReference type="ARBA" id="ARBA00012513"/>
    </source>
</evidence>
<dbReference type="SUPFAM" id="SSF52058">
    <property type="entry name" value="L domain-like"/>
    <property type="match status" value="1"/>
</dbReference>
<dbReference type="SMART" id="SM00220">
    <property type="entry name" value="S_TKc"/>
    <property type="match status" value="1"/>
</dbReference>
<keyword evidence="18" id="KW-0675">Receptor</keyword>
<evidence type="ECO:0000256" key="6">
    <source>
        <dbReference type="ARBA" id="ARBA00022527"/>
    </source>
</evidence>
<evidence type="ECO:0000256" key="2">
    <source>
        <dbReference type="ARBA" id="ARBA00004479"/>
    </source>
</evidence>
<evidence type="ECO:0000256" key="10">
    <source>
        <dbReference type="ARBA" id="ARBA00022692"/>
    </source>
</evidence>
<dbReference type="InterPro" id="IPR011009">
    <property type="entry name" value="Kinase-like_dom_sf"/>
</dbReference>
<keyword evidence="26" id="KW-1185">Reference proteome</keyword>
<dbReference type="Pfam" id="PF23598">
    <property type="entry name" value="LRR_14"/>
    <property type="match status" value="1"/>
</dbReference>
<keyword evidence="8" id="KW-0433">Leucine-rich repeat</keyword>
<dbReference type="PROSITE" id="PS50011">
    <property type="entry name" value="PROTEIN_KINASE_DOM"/>
    <property type="match status" value="1"/>
</dbReference>
<dbReference type="PANTHER" id="PTHR48053:SF37">
    <property type="entry name" value="LEUCINE-RICH REPEAT PROTEIN KINASE FAMILY PROTEIN"/>
    <property type="match status" value="1"/>
</dbReference>
<dbReference type="FunFam" id="3.30.200.20:FF:000432">
    <property type="entry name" value="LRR receptor-like serine/threonine-protein kinase EFR"/>
    <property type="match status" value="1"/>
</dbReference>
<feature type="transmembrane region" description="Helical" evidence="23">
    <location>
        <begin position="712"/>
        <end position="734"/>
    </location>
</feature>
<evidence type="ECO:0000256" key="8">
    <source>
        <dbReference type="ARBA" id="ARBA00022614"/>
    </source>
</evidence>
<dbReference type="InParanoid" id="A0A2G5C0H8"/>
<dbReference type="FunFam" id="1.10.510.10:FF:000358">
    <property type="entry name" value="Putative leucine-rich repeat receptor-like serine/threonine-protein kinase"/>
    <property type="match status" value="1"/>
</dbReference>
<gene>
    <name evidence="25" type="ORF">AQUCO_31600003v1</name>
</gene>
<dbReference type="Pfam" id="PF00069">
    <property type="entry name" value="Pkinase"/>
    <property type="match status" value="1"/>
</dbReference>
<dbReference type="Gene3D" id="3.80.10.10">
    <property type="entry name" value="Ribonuclease Inhibitor"/>
    <property type="match status" value="4"/>
</dbReference>
<evidence type="ECO:0000256" key="11">
    <source>
        <dbReference type="ARBA" id="ARBA00022729"/>
    </source>
</evidence>
<dbReference type="InterPro" id="IPR001611">
    <property type="entry name" value="Leu-rich_rpt"/>
</dbReference>
<keyword evidence="13 22" id="KW-0547">Nucleotide-binding</keyword>
<dbReference type="SMART" id="SM00365">
    <property type="entry name" value="LRR_SD22"/>
    <property type="match status" value="5"/>
</dbReference>
<dbReference type="Proteomes" id="UP000230069">
    <property type="component" value="Unassembled WGS sequence"/>
</dbReference>
<evidence type="ECO:0000256" key="17">
    <source>
        <dbReference type="ARBA" id="ARBA00023136"/>
    </source>
</evidence>
<dbReference type="GO" id="GO:0005886">
    <property type="term" value="C:plasma membrane"/>
    <property type="evidence" value="ECO:0007669"/>
    <property type="project" value="UniProtKB-SubCell"/>
</dbReference>
<reference evidence="25 26" key="1">
    <citation type="submission" date="2017-09" db="EMBL/GenBank/DDBJ databases">
        <title>WGS assembly of Aquilegia coerulea Goldsmith.</title>
        <authorList>
            <person name="Hodges S."/>
            <person name="Kramer E."/>
            <person name="Nordborg M."/>
            <person name="Tomkins J."/>
            <person name="Borevitz J."/>
            <person name="Derieg N."/>
            <person name="Yan J."/>
            <person name="Mihaltcheva S."/>
            <person name="Hayes R.D."/>
            <person name="Rokhsar D."/>
        </authorList>
    </citation>
    <scope>NUCLEOTIDE SEQUENCE [LARGE SCALE GENOMIC DNA]</scope>
    <source>
        <strain evidence="26">cv. Goldsmith</strain>
    </source>
</reference>
<dbReference type="SUPFAM" id="SSF52047">
    <property type="entry name" value="RNI-like"/>
    <property type="match status" value="1"/>
</dbReference>
<dbReference type="FunFam" id="3.80.10.10:FF:000288">
    <property type="entry name" value="LRR receptor-like serine/threonine-protein kinase EFR"/>
    <property type="match status" value="1"/>
</dbReference>
<dbReference type="FunCoup" id="A0A2G5C0H8">
    <property type="interactions" value="1454"/>
</dbReference>
<dbReference type="InterPro" id="IPR032675">
    <property type="entry name" value="LRR_dom_sf"/>
</dbReference>
<evidence type="ECO:0000256" key="3">
    <source>
        <dbReference type="ARBA" id="ARBA00008684"/>
    </source>
</evidence>
<evidence type="ECO:0000256" key="12">
    <source>
        <dbReference type="ARBA" id="ARBA00022737"/>
    </source>
</evidence>
<dbReference type="AlphaFoldDB" id="A0A2G5C0H8"/>
<keyword evidence="9" id="KW-0808">Transferase</keyword>
<keyword evidence="6" id="KW-0723">Serine/threonine-protein kinase</keyword>
<evidence type="ECO:0000256" key="22">
    <source>
        <dbReference type="PROSITE-ProRule" id="PRU10141"/>
    </source>
</evidence>
<dbReference type="STRING" id="218851.A0A2G5C0H8"/>
<evidence type="ECO:0000259" key="24">
    <source>
        <dbReference type="PROSITE" id="PS50011"/>
    </source>
</evidence>
<evidence type="ECO:0000256" key="5">
    <source>
        <dbReference type="ARBA" id="ARBA00022475"/>
    </source>
</evidence>
<evidence type="ECO:0000256" key="23">
    <source>
        <dbReference type="SAM" id="Phobius"/>
    </source>
</evidence>
<evidence type="ECO:0000256" key="18">
    <source>
        <dbReference type="ARBA" id="ARBA00023170"/>
    </source>
</evidence>
<name>A0A2G5C0H8_AQUCA</name>
<keyword evidence="17 23" id="KW-0472">Membrane</keyword>
<dbReference type="InterPro" id="IPR000719">
    <property type="entry name" value="Prot_kinase_dom"/>
</dbReference>
<sequence>MDVIEVFKHYCWYMLDYKSSIVIILPVKLYIAYVKGSLSTIKSTMELPSHAICTQFSFKQLICLFCFICMFSLSSFKSDSAALVTASPVNESDRFALLAIKSQIPDDPLGALTLWNDSLHHCNWQGITCSRRHRERVTVLDLQNKELGGTVSPYIGNLTFLKEITLTKNNFHGEIPKEIGRLFRLQKLHLDNNSFEGEIPSNITYCSDLRQINLVDNKLSGSIFAGISSLSKLLILSLAKNNFSGRIPPSLGNLTSLTDLSLAYNHLEGNIPDDLCSIRSLSFFQIGINNLTGKIPSCLFNYSSMYRFACTGNRLEGSLPPNIGLTLPNLKNMFLGGNKFSGHIPVSLSNATRLEVFDIALNAFTGSVPSDLGKLQALRWLGFGVNQIGTQQGGDDLNFINSLTNCSNLEYLDFSENVLKGPLPDSISNLSTTIRLLNMQQNSIYGSIPVGIGNLVNIEKISFYINNFSGAIPTSIGKLNQLRELYLGKNLLSGQIPSSLGNLTQLTTLSLSENNLSGSIPPTLGNCQNLEQLDLSANNLVGTIPKQVVSISSLSTGLFLSQNSLTGSLPLEVGNLTNIMELVISDNQLSGHIPKLLGDCLNLNLLYMDGNFLEGEIPKSLITLKGLVSLDISRNKLSGKIPKYFEQFPNLNYLNLSFNLLEGQVPLNGVFANASFVSVDGNPNLCGGIEGLKLSPCIQKETKKKTSLSFKVIIPIIVGSVCLLLSLLFFLVVCRKKVLNKAQSSTTFSNIPSYMRVSYMELLRATNGFSVDYLIGVGSYGSVFKGILQDINQTVAVKVINLQQEGASKSFITECNALRHLRHRNLLKIKTACSSVDLLGNDFRALVFEFMPYGSLEEWLHPRVNGQQHGPRNLSFIQRLNIAIDVASALEYLHHRCQPCVVHCDLKPSNVLLDEDMTARVADFGIAKLFSAASYDSAQSQPSSEVIRGSIGYVAPEYGMGVKVSMQGDVFSYGILLLEMFTRKRPTDDMFLNGLSLHNYAEMALPNQVMGIVDPLVVLLEDTNEISNIVEQNNTRARLEECLVSAITLGVTCSAEVPAERMTMSVVVSELLHIKKHYQTIFRSISE</sequence>
<dbReference type="FunFam" id="3.80.10.10:FF:000095">
    <property type="entry name" value="LRR receptor-like serine/threonine-protein kinase GSO1"/>
    <property type="match status" value="1"/>
</dbReference>
<dbReference type="PANTHER" id="PTHR48053">
    <property type="entry name" value="LEUCINE RICH REPEAT FAMILY PROTEIN, EXPRESSED"/>
    <property type="match status" value="1"/>
</dbReference>
<dbReference type="Gene3D" id="1.10.510.10">
    <property type="entry name" value="Transferase(Phosphotransferase) domain 1"/>
    <property type="match status" value="1"/>
</dbReference>
<evidence type="ECO:0000256" key="20">
    <source>
        <dbReference type="ARBA" id="ARBA00047899"/>
    </source>
</evidence>
<dbReference type="SUPFAM" id="SSF56112">
    <property type="entry name" value="Protein kinase-like (PK-like)"/>
    <property type="match status" value="1"/>
</dbReference>
<evidence type="ECO:0000256" key="14">
    <source>
        <dbReference type="ARBA" id="ARBA00022777"/>
    </source>
</evidence>
<dbReference type="InterPro" id="IPR008271">
    <property type="entry name" value="Ser/Thr_kinase_AS"/>
</dbReference>
<dbReference type="InterPro" id="IPR051716">
    <property type="entry name" value="Plant_RL_S/T_kinase"/>
</dbReference>
<evidence type="ECO:0000256" key="21">
    <source>
        <dbReference type="ARBA" id="ARBA00048679"/>
    </source>
</evidence>
<comment type="similarity">
    <text evidence="3">Belongs to the protein kinase superfamily. Ser/Thr protein kinase family.</text>
</comment>
<protein>
    <recommendedName>
        <fullName evidence="4">non-specific serine/threonine protein kinase</fullName>
        <ecNumber evidence="4">2.7.11.1</ecNumber>
    </recommendedName>
</protein>
<keyword evidence="15 22" id="KW-0067">ATP-binding</keyword>
<evidence type="ECO:0000256" key="16">
    <source>
        <dbReference type="ARBA" id="ARBA00022989"/>
    </source>
</evidence>
<evidence type="ECO:0000313" key="25">
    <source>
        <dbReference type="EMBL" id="PIA24778.1"/>
    </source>
</evidence>
<keyword evidence="16 23" id="KW-1133">Transmembrane helix</keyword>
<dbReference type="EMBL" id="KZ305247">
    <property type="protein sequence ID" value="PIA24778.1"/>
    <property type="molecule type" value="Genomic_DNA"/>
</dbReference>
<dbReference type="Gene3D" id="3.30.200.20">
    <property type="entry name" value="Phosphorylase Kinase, domain 1"/>
    <property type="match status" value="1"/>
</dbReference>
<keyword evidence="19" id="KW-0325">Glycoprotein</keyword>
<comment type="catalytic activity">
    <reaction evidence="21">
        <text>L-seryl-[protein] + ATP = O-phospho-L-seryl-[protein] + ADP + H(+)</text>
        <dbReference type="Rhea" id="RHEA:17989"/>
        <dbReference type="Rhea" id="RHEA-COMP:9863"/>
        <dbReference type="Rhea" id="RHEA-COMP:11604"/>
        <dbReference type="ChEBI" id="CHEBI:15378"/>
        <dbReference type="ChEBI" id="CHEBI:29999"/>
        <dbReference type="ChEBI" id="CHEBI:30616"/>
        <dbReference type="ChEBI" id="CHEBI:83421"/>
        <dbReference type="ChEBI" id="CHEBI:456216"/>
        <dbReference type="EC" id="2.7.11.1"/>
    </reaction>
</comment>
<dbReference type="InterPro" id="IPR055414">
    <property type="entry name" value="LRR_R13L4/SHOC2-like"/>
</dbReference>
<keyword evidence="10 23" id="KW-0812">Transmembrane</keyword>
<dbReference type="Pfam" id="PF12799">
    <property type="entry name" value="LRR_4"/>
    <property type="match status" value="1"/>
</dbReference>
<dbReference type="InterPro" id="IPR003591">
    <property type="entry name" value="Leu-rich_rpt_typical-subtyp"/>
</dbReference>
<dbReference type="SMART" id="SM00369">
    <property type="entry name" value="LRR_TYP"/>
    <property type="match status" value="8"/>
</dbReference>
<evidence type="ECO:0000256" key="19">
    <source>
        <dbReference type="ARBA" id="ARBA00023180"/>
    </source>
</evidence>
<evidence type="ECO:0000313" key="26">
    <source>
        <dbReference type="Proteomes" id="UP000230069"/>
    </source>
</evidence>
<keyword evidence="5" id="KW-1003">Cell membrane</keyword>
<dbReference type="GO" id="GO:0005524">
    <property type="term" value="F:ATP binding"/>
    <property type="evidence" value="ECO:0007669"/>
    <property type="project" value="UniProtKB-UniRule"/>
</dbReference>
<dbReference type="InterPro" id="IPR013210">
    <property type="entry name" value="LRR_N_plant-typ"/>
</dbReference>
<dbReference type="InterPro" id="IPR025875">
    <property type="entry name" value="Leu-rich_rpt_4"/>
</dbReference>